<gene>
    <name evidence="3" type="ORF">PHLPJACP_00010</name>
</gene>
<dbReference type="CDD" id="cd07361">
    <property type="entry name" value="MEMO_like"/>
    <property type="match status" value="1"/>
</dbReference>
<reference evidence="3" key="1">
    <citation type="submission" date="2020-06" db="EMBL/GenBank/DDBJ databases">
        <title>Unique genomic features of the anaerobic methanotrophic archaea.</title>
        <authorList>
            <person name="Chadwick G.L."/>
            <person name="Skennerton C.T."/>
            <person name="Laso-Perez R."/>
            <person name="Leu A.O."/>
            <person name="Speth D.R."/>
            <person name="Yu H."/>
            <person name="Morgan-Lang C."/>
            <person name="Hatzenpichler R."/>
            <person name="Goudeau D."/>
            <person name="Malmstrom R."/>
            <person name="Brazelton W.J."/>
            <person name="Woyke T."/>
            <person name="Hallam S.J."/>
            <person name="Tyson G.W."/>
            <person name="Wegener G."/>
            <person name="Boetius A."/>
            <person name="Orphan V."/>
        </authorList>
    </citation>
    <scope>NUCLEOTIDE SEQUENCE</scope>
</reference>
<dbReference type="AlphaFoldDB" id="A0A7G9Z9L9"/>
<dbReference type="Pfam" id="PF01875">
    <property type="entry name" value="Memo"/>
    <property type="match status" value="1"/>
</dbReference>
<proteinExistence type="inferred from homology"/>
<evidence type="ECO:0000256" key="1">
    <source>
        <dbReference type="ARBA" id="ARBA00006315"/>
    </source>
</evidence>
<protein>
    <recommendedName>
        <fullName evidence="2">MEMO1 family protein PHLPJACP_00010</fullName>
    </recommendedName>
</protein>
<dbReference type="InterPro" id="IPR002737">
    <property type="entry name" value="MEMO1_fam"/>
</dbReference>
<evidence type="ECO:0000256" key="2">
    <source>
        <dbReference type="HAMAP-Rule" id="MF_00055"/>
    </source>
</evidence>
<dbReference type="NCBIfam" id="TIGR04336">
    <property type="entry name" value="AmmeMemoSam_B"/>
    <property type="match status" value="1"/>
</dbReference>
<comment type="similarity">
    <text evidence="1 2">Belongs to the MEMO1 family.</text>
</comment>
<accession>A0A7G9Z9L9</accession>
<dbReference type="PANTHER" id="PTHR11060">
    <property type="entry name" value="PROTEIN MEMO1"/>
    <property type="match status" value="1"/>
</dbReference>
<dbReference type="Gene3D" id="3.40.830.10">
    <property type="entry name" value="LigB-like"/>
    <property type="match status" value="1"/>
</dbReference>
<dbReference type="NCBIfam" id="NF001987">
    <property type="entry name" value="PRK00782.1"/>
    <property type="match status" value="1"/>
</dbReference>
<dbReference type="PANTHER" id="PTHR11060:SF0">
    <property type="entry name" value="PROTEIN MEMO1"/>
    <property type="match status" value="1"/>
</dbReference>
<evidence type="ECO:0000313" key="3">
    <source>
        <dbReference type="EMBL" id="QNO56953.1"/>
    </source>
</evidence>
<name>A0A7G9Z9L9_9EURY</name>
<organism evidence="3">
    <name type="scientific">Candidatus Methanophaga sp. ANME-1 ERB7</name>
    <dbReference type="NCBI Taxonomy" id="2759913"/>
    <lineage>
        <taxon>Archaea</taxon>
        <taxon>Methanobacteriati</taxon>
        <taxon>Methanobacteriota</taxon>
        <taxon>Stenosarchaea group</taxon>
        <taxon>Methanomicrobia</taxon>
        <taxon>Candidatus Methanophagales</taxon>
        <taxon>Candidatus Methanophagaceae</taxon>
        <taxon>Candidatus Methanophaga</taxon>
    </lineage>
</organism>
<sequence>MRRPIVAGAFYEGERAGLERQLNDCFAGLTREEDERVIGAVVPHAGYMHSCSVAAGAYAKLPSADIFVILGPNHQGIGSLVAVSTETWETPLGAVDVDRAFVDALPKRIIDLDENAHRYEHAIEVQLPFLQFLFHEQFTFVPICMSLSDEDTAKEVGNELADTIAKTDKKVVMLASSDFTHYEPEGIARDKDEYVIEAIKELDVSKFYNRVYARNVTACGIGPIAAVMHAAKRLGAREGELVSYATSGDSTGDRSSVVGYAAITFS</sequence>
<dbReference type="HAMAP" id="MF_00055">
    <property type="entry name" value="MEMO1"/>
    <property type="match status" value="1"/>
</dbReference>
<dbReference type="EMBL" id="MT631674">
    <property type="protein sequence ID" value="QNO56953.1"/>
    <property type="molecule type" value="Genomic_DNA"/>
</dbReference>